<dbReference type="AlphaFoldDB" id="A0A4Q0MB38"/>
<dbReference type="OrthoDB" id="679620at2"/>
<gene>
    <name evidence="3" type="ORF">EKH83_08945</name>
    <name evidence="2" type="ORF">F1649_04100</name>
</gene>
<dbReference type="EMBL" id="VWNE01000005">
    <property type="protein sequence ID" value="KAA8485309.1"/>
    <property type="molecule type" value="Genomic_DNA"/>
</dbReference>
<evidence type="ECO:0000256" key="1">
    <source>
        <dbReference type="SAM" id="SignalP"/>
    </source>
</evidence>
<evidence type="ECO:0000313" key="4">
    <source>
        <dbReference type="Proteomes" id="UP000290848"/>
    </source>
</evidence>
<keyword evidence="1" id="KW-0732">Signal</keyword>
<feature type="signal peptide" evidence="1">
    <location>
        <begin position="1"/>
        <end position="29"/>
    </location>
</feature>
<comment type="caution">
    <text evidence="3">The sequence shown here is derived from an EMBL/GenBank/DDBJ whole genome shotgun (WGS) entry which is preliminary data.</text>
</comment>
<keyword evidence="5" id="KW-1185">Reference proteome</keyword>
<feature type="chain" id="PRO_5044607752" evidence="1">
    <location>
        <begin position="30"/>
        <end position="113"/>
    </location>
</feature>
<evidence type="ECO:0000313" key="5">
    <source>
        <dbReference type="Proteomes" id="UP000322918"/>
    </source>
</evidence>
<protein>
    <submittedName>
        <fullName evidence="3">Uncharacterized protein</fullName>
    </submittedName>
</protein>
<dbReference type="EMBL" id="RXOC01000005">
    <property type="protein sequence ID" value="RXF70006.1"/>
    <property type="molecule type" value="Genomic_DNA"/>
</dbReference>
<accession>A0A4Q0MB38</accession>
<proteinExistence type="predicted"/>
<dbReference type="Proteomes" id="UP000322918">
    <property type="component" value="Unassembled WGS sequence"/>
</dbReference>
<reference evidence="3 4" key="1">
    <citation type="submission" date="2018-12" db="EMBL/GenBank/DDBJ databases">
        <title>The Draft Genome Sequence of the Soil Bacterium Pedobacter tournemirensis R1.</title>
        <authorList>
            <person name="He J."/>
        </authorList>
    </citation>
    <scope>NUCLEOTIDE SEQUENCE [LARGE SCALE GENOMIC DNA]</scope>
    <source>
        <strain evidence="3 4">R1</strain>
    </source>
</reference>
<evidence type="ECO:0000313" key="2">
    <source>
        <dbReference type="EMBL" id="KAA8485309.1"/>
    </source>
</evidence>
<dbReference type="Proteomes" id="UP000290848">
    <property type="component" value="Unassembled WGS sequence"/>
</dbReference>
<reference evidence="2 5" key="2">
    <citation type="submission" date="2019-09" db="EMBL/GenBank/DDBJ databases">
        <title>Pararcticibacter amylolyticus gen. nov., sp. nov., isolated from a rottenly hemp rope, and reclassification of Pedobacter tournemirensis as Pararcticibacter tournemirensis comb. nov.</title>
        <authorList>
            <person name="Cai Y."/>
        </authorList>
    </citation>
    <scope>NUCLEOTIDE SEQUENCE [LARGE SCALE GENOMIC DNA]</scope>
    <source>
        <strain evidence="2 5">TF5-37.2-LB10</strain>
    </source>
</reference>
<name>A0A4Q0MB38_9SPHI</name>
<organism evidence="3 4">
    <name type="scientific">Arcticibacter tournemirensis</name>
    <dbReference type="NCBI Taxonomy" id="699437"/>
    <lineage>
        <taxon>Bacteria</taxon>
        <taxon>Pseudomonadati</taxon>
        <taxon>Bacteroidota</taxon>
        <taxon>Sphingobacteriia</taxon>
        <taxon>Sphingobacteriales</taxon>
        <taxon>Sphingobacteriaceae</taxon>
        <taxon>Arcticibacter</taxon>
    </lineage>
</organism>
<dbReference type="RefSeq" id="WP_128769079.1">
    <property type="nucleotide sequence ID" value="NZ_RXOC01000005.1"/>
</dbReference>
<evidence type="ECO:0000313" key="3">
    <source>
        <dbReference type="EMBL" id="RXF70006.1"/>
    </source>
</evidence>
<sequence length="113" mass="12808">MKRKGKLLFLKCCQLSSFMLALLFLFISAAPAFHSHHRVLKAGQVEEQPVYNTTDKCQVCDYYTHRQGKEFHLPFPTALAAPKPEPVTLAFRVYAGIYKFTLQGFTNKGPPLC</sequence>